<evidence type="ECO:0000256" key="1">
    <source>
        <dbReference type="SAM" id="SignalP"/>
    </source>
</evidence>
<sequence length="82" mass="8193">MHFSVITVLFGVLAGNVIAGPVASPDGSVLDARARRPVASQGQPCSGVLEGSPISGTCGANGLCGVDGAVSNEFVQFRSDDC</sequence>
<keyword evidence="1" id="KW-0732">Signal</keyword>
<dbReference type="OrthoDB" id="5379843at2759"/>
<dbReference type="EMBL" id="JAGSXJ010000021">
    <property type="protein sequence ID" value="KAH6678824.1"/>
    <property type="molecule type" value="Genomic_DNA"/>
</dbReference>
<keyword evidence="3" id="KW-1185">Reference proteome</keyword>
<dbReference type="AlphaFoldDB" id="A0A9P8V650"/>
<accession>A0A9P8V650</accession>
<feature type="signal peptide" evidence="1">
    <location>
        <begin position="1"/>
        <end position="19"/>
    </location>
</feature>
<evidence type="ECO:0000313" key="3">
    <source>
        <dbReference type="Proteomes" id="UP000770015"/>
    </source>
</evidence>
<reference evidence="2" key="1">
    <citation type="journal article" date="2021" name="Nat. Commun.">
        <title>Genetic determinants of endophytism in the Arabidopsis root mycobiome.</title>
        <authorList>
            <person name="Mesny F."/>
            <person name="Miyauchi S."/>
            <person name="Thiergart T."/>
            <person name="Pickel B."/>
            <person name="Atanasova L."/>
            <person name="Karlsson M."/>
            <person name="Huettel B."/>
            <person name="Barry K.W."/>
            <person name="Haridas S."/>
            <person name="Chen C."/>
            <person name="Bauer D."/>
            <person name="Andreopoulos W."/>
            <person name="Pangilinan J."/>
            <person name="LaButti K."/>
            <person name="Riley R."/>
            <person name="Lipzen A."/>
            <person name="Clum A."/>
            <person name="Drula E."/>
            <person name="Henrissat B."/>
            <person name="Kohler A."/>
            <person name="Grigoriev I.V."/>
            <person name="Martin F.M."/>
            <person name="Hacquard S."/>
        </authorList>
    </citation>
    <scope>NUCLEOTIDE SEQUENCE</scope>
    <source>
        <strain evidence="2">MPI-SDFR-AT-0117</strain>
    </source>
</reference>
<dbReference type="Proteomes" id="UP000770015">
    <property type="component" value="Unassembled WGS sequence"/>
</dbReference>
<evidence type="ECO:0000313" key="2">
    <source>
        <dbReference type="EMBL" id="KAH6678824.1"/>
    </source>
</evidence>
<name>A0A9P8V650_9PEZI</name>
<gene>
    <name evidence="2" type="ORF">F5X68DRAFT_263810</name>
</gene>
<organism evidence="2 3">
    <name type="scientific">Plectosphaerella plurivora</name>
    <dbReference type="NCBI Taxonomy" id="936078"/>
    <lineage>
        <taxon>Eukaryota</taxon>
        <taxon>Fungi</taxon>
        <taxon>Dikarya</taxon>
        <taxon>Ascomycota</taxon>
        <taxon>Pezizomycotina</taxon>
        <taxon>Sordariomycetes</taxon>
        <taxon>Hypocreomycetidae</taxon>
        <taxon>Glomerellales</taxon>
        <taxon>Plectosphaerellaceae</taxon>
        <taxon>Plectosphaerella</taxon>
    </lineage>
</organism>
<proteinExistence type="predicted"/>
<feature type="chain" id="PRO_5040437785" evidence="1">
    <location>
        <begin position="20"/>
        <end position="82"/>
    </location>
</feature>
<protein>
    <submittedName>
        <fullName evidence="2">Uncharacterized protein</fullName>
    </submittedName>
</protein>
<comment type="caution">
    <text evidence="2">The sequence shown here is derived from an EMBL/GenBank/DDBJ whole genome shotgun (WGS) entry which is preliminary data.</text>
</comment>